<dbReference type="InterPro" id="IPR050659">
    <property type="entry name" value="Peptidase_M24B"/>
</dbReference>
<dbReference type="KEGG" id="erz:ER308_11230"/>
<dbReference type="InterPro" id="IPR000994">
    <property type="entry name" value="Pept_M24"/>
</dbReference>
<dbReference type="PANTHER" id="PTHR46112:SF2">
    <property type="entry name" value="XAA-PRO AMINOPEPTIDASE P-RELATED"/>
    <property type="match status" value="1"/>
</dbReference>
<dbReference type="PANTHER" id="PTHR46112">
    <property type="entry name" value="AMINOPEPTIDASE"/>
    <property type="match status" value="1"/>
</dbReference>
<dbReference type="Gene3D" id="3.40.350.10">
    <property type="entry name" value="Creatinase/prolidase N-terminal domain"/>
    <property type="match status" value="1"/>
</dbReference>
<dbReference type="Gene3D" id="3.90.230.10">
    <property type="entry name" value="Creatinase/methionine aminopeptidase superfamily"/>
    <property type="match status" value="1"/>
</dbReference>
<reference evidence="3 4" key="1">
    <citation type="submission" date="2019-01" db="EMBL/GenBank/DDBJ databases">
        <title>Egibacter rhizosphaerae EGI 80759T.</title>
        <authorList>
            <person name="Chen D.-D."/>
            <person name="Tian Y."/>
            <person name="Jiao J.-Y."/>
            <person name="Zhang X.-T."/>
            <person name="Zhang Y.-G."/>
            <person name="Zhang Y."/>
            <person name="Xiao M."/>
            <person name="Shu W.-S."/>
            <person name="Li W.-J."/>
        </authorList>
    </citation>
    <scope>NUCLEOTIDE SEQUENCE [LARGE SCALE GENOMIC DNA]</scope>
    <source>
        <strain evidence="3 4">EGI 80759</strain>
    </source>
</reference>
<keyword evidence="3" id="KW-0031">Aminopeptidase</keyword>
<keyword evidence="3" id="KW-0378">Hydrolase</keyword>
<dbReference type="OrthoDB" id="9761809at2"/>
<feature type="domain" description="Creatinase N-terminal" evidence="2">
    <location>
        <begin position="20"/>
        <end position="156"/>
    </location>
</feature>
<dbReference type="CDD" id="cd01066">
    <property type="entry name" value="APP_MetAP"/>
    <property type="match status" value="1"/>
</dbReference>
<dbReference type="SUPFAM" id="SSF53092">
    <property type="entry name" value="Creatinase/prolidase N-terminal domain"/>
    <property type="match status" value="1"/>
</dbReference>
<protein>
    <submittedName>
        <fullName evidence="3">Aminopeptidase P family protein</fullName>
    </submittedName>
</protein>
<dbReference type="InterPro" id="IPR000587">
    <property type="entry name" value="Creatinase_N"/>
</dbReference>
<keyword evidence="3" id="KW-0645">Protease</keyword>
<accession>A0A411YG06</accession>
<proteinExistence type="predicted"/>
<organism evidence="3 4">
    <name type="scientific">Egibacter rhizosphaerae</name>
    <dbReference type="NCBI Taxonomy" id="1670831"/>
    <lineage>
        <taxon>Bacteria</taxon>
        <taxon>Bacillati</taxon>
        <taxon>Actinomycetota</taxon>
        <taxon>Nitriliruptoria</taxon>
        <taxon>Egibacterales</taxon>
        <taxon>Egibacteraceae</taxon>
        <taxon>Egibacter</taxon>
    </lineage>
</organism>
<dbReference type="AlphaFoldDB" id="A0A411YG06"/>
<dbReference type="SUPFAM" id="SSF55920">
    <property type="entry name" value="Creatinase/aminopeptidase"/>
    <property type="match status" value="1"/>
</dbReference>
<name>A0A411YG06_9ACTN</name>
<dbReference type="Proteomes" id="UP000291469">
    <property type="component" value="Chromosome"/>
</dbReference>
<evidence type="ECO:0000259" key="1">
    <source>
        <dbReference type="Pfam" id="PF00557"/>
    </source>
</evidence>
<dbReference type="EMBL" id="CP036402">
    <property type="protein sequence ID" value="QBI20077.1"/>
    <property type="molecule type" value="Genomic_DNA"/>
</dbReference>
<dbReference type="Pfam" id="PF01321">
    <property type="entry name" value="Creatinase_N"/>
    <property type="match status" value="1"/>
</dbReference>
<feature type="domain" description="Peptidase M24" evidence="1">
    <location>
        <begin position="164"/>
        <end position="368"/>
    </location>
</feature>
<dbReference type="InterPro" id="IPR029149">
    <property type="entry name" value="Creatin/AminoP/Spt16_N"/>
</dbReference>
<dbReference type="GO" id="GO:0004177">
    <property type="term" value="F:aminopeptidase activity"/>
    <property type="evidence" value="ECO:0007669"/>
    <property type="project" value="UniProtKB-KW"/>
</dbReference>
<gene>
    <name evidence="3" type="ORF">ER308_11230</name>
</gene>
<evidence type="ECO:0000259" key="2">
    <source>
        <dbReference type="Pfam" id="PF01321"/>
    </source>
</evidence>
<dbReference type="InterPro" id="IPR036005">
    <property type="entry name" value="Creatinase/aminopeptidase-like"/>
</dbReference>
<evidence type="ECO:0000313" key="3">
    <source>
        <dbReference type="EMBL" id="QBI20077.1"/>
    </source>
</evidence>
<dbReference type="Pfam" id="PF00557">
    <property type="entry name" value="Peptidase_M24"/>
    <property type="match status" value="1"/>
</dbReference>
<sequence length="385" mass="41629">MTNAWEAKASPFPMDEYETRLENVRREMHAQALDGLLVMGPEDLYYLTGYRSMGYFAHQVLIVRPSGEPLMLSRVLEQRMYLANSWSQRYHAYGDDENPIEATIEALRGEGLGAGNRLGVPLGSKHLSPVDAVKLQDAMPGAEWVDATGLVARLRSTKSDREIEYIRQAASFTRTAFRAAAEAAAEGKTENDLAAAFLGSMIAEGSEKPASGPLVGSGPRSSYGHSSWEGRPLERGDLIFLEGGGCVRRYHAGAMRTIAIGEPSEQARALEEGSRAAATAAVEALKPGATSGDVDKACRDAVAELGLSEHFRHRTGYSIGMGFNNWIDGFSLRPAGDEEIKSSMVFHVVPFLSTPDFAVALSETVLVSPEGGERVVALPPELIVR</sequence>
<evidence type="ECO:0000313" key="4">
    <source>
        <dbReference type="Proteomes" id="UP000291469"/>
    </source>
</evidence>
<keyword evidence="4" id="KW-1185">Reference proteome</keyword>